<keyword evidence="2" id="KW-1185">Reference proteome</keyword>
<dbReference type="AlphaFoldDB" id="A0AAV5BW62"/>
<comment type="caution">
    <text evidence="1">The sequence shown here is derived from an EMBL/GenBank/DDBJ whole genome shotgun (WGS) entry which is preliminary data.</text>
</comment>
<protein>
    <submittedName>
        <fullName evidence="1">Uncharacterized protein</fullName>
    </submittedName>
</protein>
<proteinExistence type="predicted"/>
<reference evidence="1" key="2">
    <citation type="submission" date="2021-12" db="EMBL/GenBank/DDBJ databases">
        <title>Resequencing data analysis of finger millet.</title>
        <authorList>
            <person name="Hatakeyama M."/>
            <person name="Aluri S."/>
            <person name="Balachadran M.T."/>
            <person name="Sivarajan S.R."/>
            <person name="Poveda L."/>
            <person name="Shimizu-Inatsugi R."/>
            <person name="Schlapbach R."/>
            <person name="Sreeman S.M."/>
            <person name="Shimizu K.K."/>
        </authorList>
    </citation>
    <scope>NUCLEOTIDE SEQUENCE</scope>
</reference>
<organism evidence="1 2">
    <name type="scientific">Eleusine coracana subsp. coracana</name>
    <dbReference type="NCBI Taxonomy" id="191504"/>
    <lineage>
        <taxon>Eukaryota</taxon>
        <taxon>Viridiplantae</taxon>
        <taxon>Streptophyta</taxon>
        <taxon>Embryophyta</taxon>
        <taxon>Tracheophyta</taxon>
        <taxon>Spermatophyta</taxon>
        <taxon>Magnoliopsida</taxon>
        <taxon>Liliopsida</taxon>
        <taxon>Poales</taxon>
        <taxon>Poaceae</taxon>
        <taxon>PACMAD clade</taxon>
        <taxon>Chloridoideae</taxon>
        <taxon>Cynodonteae</taxon>
        <taxon>Eleusininae</taxon>
        <taxon>Eleusine</taxon>
    </lineage>
</organism>
<evidence type="ECO:0000313" key="1">
    <source>
        <dbReference type="EMBL" id="GJM90266.1"/>
    </source>
</evidence>
<dbReference type="EMBL" id="BQKI01000003">
    <property type="protein sequence ID" value="GJM90266.1"/>
    <property type="molecule type" value="Genomic_DNA"/>
</dbReference>
<sequence>MIHLNPTRRIAIEAAAVEPQGQGYASTDSLGSPEQQVHHLGRLAVGVASGAAAHRLPRRRLRAPPAADAVSCSCCAASRASARSVASSHLLSLPAVLMAHSRDRIGLARTVPWLGLPLVVSGSRFGPCVSFSPEQPDKRYRRVADLLHAGEMPVWIPFPRTVIQSHRF</sequence>
<accession>A0AAV5BW62</accession>
<reference evidence="1" key="1">
    <citation type="journal article" date="2018" name="DNA Res.">
        <title>Multiple hybrid de novo genome assembly of finger millet, an orphan allotetraploid crop.</title>
        <authorList>
            <person name="Hatakeyama M."/>
            <person name="Aluri S."/>
            <person name="Balachadran M.T."/>
            <person name="Sivarajan S.R."/>
            <person name="Patrignani A."/>
            <person name="Gruter S."/>
            <person name="Poveda L."/>
            <person name="Shimizu-Inatsugi R."/>
            <person name="Baeten J."/>
            <person name="Francoijs K.J."/>
            <person name="Nataraja K.N."/>
            <person name="Reddy Y.A.N."/>
            <person name="Phadnis S."/>
            <person name="Ravikumar R.L."/>
            <person name="Schlapbach R."/>
            <person name="Sreeman S.M."/>
            <person name="Shimizu K.K."/>
        </authorList>
    </citation>
    <scope>NUCLEOTIDE SEQUENCE</scope>
</reference>
<name>A0AAV5BW62_ELECO</name>
<evidence type="ECO:0000313" key="2">
    <source>
        <dbReference type="Proteomes" id="UP001054889"/>
    </source>
</evidence>
<dbReference type="Proteomes" id="UP001054889">
    <property type="component" value="Unassembled WGS sequence"/>
</dbReference>
<gene>
    <name evidence="1" type="primary">ga06528</name>
    <name evidence="1" type="ORF">PR202_ga06528</name>
</gene>